<organism evidence="3 4">
    <name type="scientific">Gibberella intermedia</name>
    <name type="common">Bulb rot disease fungus</name>
    <name type="synonym">Fusarium proliferatum</name>
    <dbReference type="NCBI Taxonomy" id="948311"/>
    <lineage>
        <taxon>Eukaryota</taxon>
        <taxon>Fungi</taxon>
        <taxon>Dikarya</taxon>
        <taxon>Ascomycota</taxon>
        <taxon>Pezizomycotina</taxon>
        <taxon>Sordariomycetes</taxon>
        <taxon>Hypocreomycetidae</taxon>
        <taxon>Hypocreales</taxon>
        <taxon>Nectriaceae</taxon>
        <taxon>Fusarium</taxon>
        <taxon>Fusarium fujikuroi species complex</taxon>
    </lineage>
</organism>
<feature type="compositionally biased region" description="Basic and acidic residues" evidence="2">
    <location>
        <begin position="196"/>
        <end position="208"/>
    </location>
</feature>
<sequence length="702" mass="77863">MASSSKNSAAMPQPLAGNHTFSPEQLSQVDQIDDELKKVIGGIAALKGGAPLGHDIATMAGYDPQKMHKAAALVKETHVATEEANCIEGNIGLIKKAIIASQSTPPLTSRDLQDKEARRRASSRVADYVAGSAEKTRIFYSGWGIHVTPATDETARGALRDLAVSNRNPPAQRSDPAKELDSLKKAMSDNRSLTTRYKEERDGYKTAWEQSKKKNEELTGTSEQQSRDLYRAKKDLEKARRDYPQLERDKAIRNESYLKAQVYKAEAKAGEAESRAKTAEDEKVDLELEIRDLSGSVRRYESLYSDQTTQISSMSRRCEDLGRQITVLKNSSEKANALVQQLQSELGSSRDDHLNKLRSLQTEKSEADKRFQQVSDELGKLQIAHSNDSTSLISANEELSRVRGHCEGLQLTVEAQRRELETKDQKISDLERASEEKDASIKARDATINSQMQRASTFLRHLSLNVESDAWNCIAERVLVDTTSTSLTSAEWRPWVIFPSWSGDASLATWEDSRSPELVALNLLVTLKDKSVDAKDVLALLHHLQKAMKEVKSMVSAIAHLLIEAFLGVVGDPRLHLMHRFAMCQIATLLDSTAEVQQFMQAIDAADPRIQRLLHALAAYRLDDSVFPMEEAISYPGVALVGFNRDPQGVIAVSLADNGICWIDSTNIRTEFTLLKLSSGKGDSIHLPLDTAERADWAMTHA</sequence>
<dbReference type="GO" id="GO:0003682">
    <property type="term" value="F:chromatin binding"/>
    <property type="evidence" value="ECO:0007669"/>
    <property type="project" value="TreeGrafter"/>
</dbReference>
<evidence type="ECO:0000256" key="1">
    <source>
        <dbReference type="SAM" id="Coils"/>
    </source>
</evidence>
<feature type="compositionally biased region" description="Polar residues" evidence="2">
    <location>
        <begin position="1"/>
        <end position="10"/>
    </location>
</feature>
<keyword evidence="1" id="KW-0175">Coiled coil</keyword>
<dbReference type="AlphaFoldDB" id="A0A420TZV3"/>
<name>A0A420TZV3_GIBIN</name>
<feature type="coiled-coil region" evidence="1">
    <location>
        <begin position="222"/>
        <end position="296"/>
    </location>
</feature>
<dbReference type="PANTHER" id="PTHR43941">
    <property type="entry name" value="STRUCTURAL MAINTENANCE OF CHROMOSOMES PROTEIN 2"/>
    <property type="match status" value="1"/>
</dbReference>
<feature type="coiled-coil region" evidence="1">
    <location>
        <begin position="406"/>
        <end position="433"/>
    </location>
</feature>
<dbReference type="GO" id="GO:0007076">
    <property type="term" value="P:mitotic chromosome condensation"/>
    <property type="evidence" value="ECO:0007669"/>
    <property type="project" value="TreeGrafter"/>
</dbReference>
<dbReference type="GO" id="GO:0000793">
    <property type="term" value="C:condensed chromosome"/>
    <property type="evidence" value="ECO:0007669"/>
    <property type="project" value="TreeGrafter"/>
</dbReference>
<dbReference type="Proteomes" id="UP000283569">
    <property type="component" value="Unassembled WGS sequence"/>
</dbReference>
<feature type="compositionally biased region" description="Basic and acidic residues" evidence="2">
    <location>
        <begin position="175"/>
        <end position="188"/>
    </location>
</feature>
<protein>
    <submittedName>
        <fullName evidence="3">Uncharacterized protein</fullName>
    </submittedName>
</protein>
<feature type="region of interest" description="Disordered" evidence="2">
    <location>
        <begin position="164"/>
        <end position="208"/>
    </location>
</feature>
<evidence type="ECO:0000256" key="2">
    <source>
        <dbReference type="SAM" id="MobiDB-lite"/>
    </source>
</evidence>
<evidence type="ECO:0000313" key="4">
    <source>
        <dbReference type="Proteomes" id="UP000283569"/>
    </source>
</evidence>
<feature type="region of interest" description="Disordered" evidence="2">
    <location>
        <begin position="1"/>
        <end position="21"/>
    </location>
</feature>
<comment type="caution">
    <text evidence="3">The sequence shown here is derived from an EMBL/GenBank/DDBJ whole genome shotgun (WGS) entry which is preliminary data.</text>
</comment>
<dbReference type="GO" id="GO:0000785">
    <property type="term" value="C:chromatin"/>
    <property type="evidence" value="ECO:0007669"/>
    <property type="project" value="TreeGrafter"/>
</dbReference>
<accession>A0A420TZV3</accession>
<proteinExistence type="predicted"/>
<dbReference type="PANTHER" id="PTHR43941:SF1">
    <property type="entry name" value="STRUCTURAL MAINTENANCE OF CHROMOSOMES PROTEIN 2"/>
    <property type="match status" value="1"/>
</dbReference>
<dbReference type="GO" id="GO:0000796">
    <property type="term" value="C:condensin complex"/>
    <property type="evidence" value="ECO:0007669"/>
    <property type="project" value="TreeGrafter"/>
</dbReference>
<dbReference type="EMBL" id="MRDB01000006">
    <property type="protein sequence ID" value="RKL47060.1"/>
    <property type="molecule type" value="Genomic_DNA"/>
</dbReference>
<feature type="coiled-coil region" evidence="1">
    <location>
        <begin position="325"/>
        <end position="377"/>
    </location>
</feature>
<gene>
    <name evidence="3" type="ORF">BFJ72_g2797</name>
</gene>
<reference evidence="3 4" key="1">
    <citation type="journal article" date="2018" name="Sci. Rep.">
        <title>Characterisation of pathogen-specific regions and novel effector candidates in Fusarium oxysporum f. sp. cepae.</title>
        <authorList>
            <person name="Armitage A.D."/>
            <person name="Taylor A."/>
            <person name="Sobczyk M.K."/>
            <person name="Baxter L."/>
            <person name="Greenfield B.P."/>
            <person name="Bates H.J."/>
            <person name="Wilson F."/>
            <person name="Jackson A.C."/>
            <person name="Ott S."/>
            <person name="Harrison R.J."/>
            <person name="Clarkson J.P."/>
        </authorList>
    </citation>
    <scope>NUCLEOTIDE SEQUENCE [LARGE SCALE GENOMIC DNA]</scope>
    <source>
        <strain evidence="3 4">Fp_A8</strain>
    </source>
</reference>
<evidence type="ECO:0000313" key="3">
    <source>
        <dbReference type="EMBL" id="RKL47060.1"/>
    </source>
</evidence>